<dbReference type="GO" id="GO:0008168">
    <property type="term" value="F:methyltransferase activity"/>
    <property type="evidence" value="ECO:0007669"/>
    <property type="project" value="UniProtKB-KW"/>
</dbReference>
<keyword evidence="1" id="KW-0489">Methyltransferase</keyword>
<name>A0A5A7PFR8_STRAF</name>
<keyword evidence="1" id="KW-0808">Transferase</keyword>
<keyword evidence="2" id="KW-1185">Reference proteome</keyword>
<evidence type="ECO:0000313" key="1">
    <source>
        <dbReference type="EMBL" id="GER31609.1"/>
    </source>
</evidence>
<proteinExistence type="predicted"/>
<evidence type="ECO:0000313" key="2">
    <source>
        <dbReference type="Proteomes" id="UP000325081"/>
    </source>
</evidence>
<dbReference type="AlphaFoldDB" id="A0A5A7PFR8"/>
<dbReference type="Proteomes" id="UP000325081">
    <property type="component" value="Unassembled WGS sequence"/>
</dbReference>
<dbReference type="EMBL" id="BKCP01004505">
    <property type="protein sequence ID" value="GER31609.1"/>
    <property type="molecule type" value="Genomic_DNA"/>
</dbReference>
<accession>A0A5A7PFR8</accession>
<reference evidence="2" key="1">
    <citation type="journal article" date="2019" name="Curr. Biol.">
        <title>Genome Sequence of Striga asiatica Provides Insight into the Evolution of Plant Parasitism.</title>
        <authorList>
            <person name="Yoshida S."/>
            <person name="Kim S."/>
            <person name="Wafula E.K."/>
            <person name="Tanskanen J."/>
            <person name="Kim Y.M."/>
            <person name="Honaas L."/>
            <person name="Yang Z."/>
            <person name="Spallek T."/>
            <person name="Conn C.E."/>
            <person name="Ichihashi Y."/>
            <person name="Cheong K."/>
            <person name="Cui S."/>
            <person name="Der J.P."/>
            <person name="Gundlach H."/>
            <person name="Jiao Y."/>
            <person name="Hori C."/>
            <person name="Ishida J.K."/>
            <person name="Kasahara H."/>
            <person name="Kiba T."/>
            <person name="Kim M.S."/>
            <person name="Koo N."/>
            <person name="Laohavisit A."/>
            <person name="Lee Y.H."/>
            <person name="Lumba S."/>
            <person name="McCourt P."/>
            <person name="Mortimer J.C."/>
            <person name="Mutuku J.M."/>
            <person name="Nomura T."/>
            <person name="Sasaki-Sekimoto Y."/>
            <person name="Seto Y."/>
            <person name="Wang Y."/>
            <person name="Wakatake T."/>
            <person name="Sakakibara H."/>
            <person name="Demura T."/>
            <person name="Yamaguchi S."/>
            <person name="Yoneyama K."/>
            <person name="Manabe R.I."/>
            <person name="Nelson D.C."/>
            <person name="Schulman A.H."/>
            <person name="Timko M.P."/>
            <person name="dePamphilis C.W."/>
            <person name="Choi D."/>
            <person name="Shirasu K."/>
        </authorList>
    </citation>
    <scope>NUCLEOTIDE SEQUENCE [LARGE SCALE GENOMIC DNA]</scope>
    <source>
        <strain evidence="2">cv. UVA1</strain>
    </source>
</reference>
<comment type="caution">
    <text evidence="1">The sequence shown here is derived from an EMBL/GenBank/DDBJ whole genome shotgun (WGS) entry which is preliminary data.</text>
</comment>
<protein>
    <submittedName>
        <fullName evidence="1">Methylated-DNA-(Protein)-cysteineS-methyltransferase DNA binding</fullName>
    </submittedName>
</protein>
<sequence length="126" mass="13894">MALASLTSPVFTIAGNPMFGARFLGRPVKESEGLFGINGLFELEEYFSNRRWPCCSESTTEVMMGSSLAVVVCAGRVEVAIGEKNEKGFWIGFDRRRVIARSRLGIFGFSSASPPPRRSLTRVQIK</sequence>
<gene>
    <name evidence="1" type="ORF">STAS_07616</name>
</gene>
<organism evidence="1 2">
    <name type="scientific">Striga asiatica</name>
    <name type="common">Asiatic witchweed</name>
    <name type="synonym">Buchnera asiatica</name>
    <dbReference type="NCBI Taxonomy" id="4170"/>
    <lineage>
        <taxon>Eukaryota</taxon>
        <taxon>Viridiplantae</taxon>
        <taxon>Streptophyta</taxon>
        <taxon>Embryophyta</taxon>
        <taxon>Tracheophyta</taxon>
        <taxon>Spermatophyta</taxon>
        <taxon>Magnoliopsida</taxon>
        <taxon>eudicotyledons</taxon>
        <taxon>Gunneridae</taxon>
        <taxon>Pentapetalae</taxon>
        <taxon>asterids</taxon>
        <taxon>lamiids</taxon>
        <taxon>Lamiales</taxon>
        <taxon>Orobanchaceae</taxon>
        <taxon>Buchnereae</taxon>
        <taxon>Striga</taxon>
    </lineage>
</organism>
<dbReference type="GO" id="GO:0032259">
    <property type="term" value="P:methylation"/>
    <property type="evidence" value="ECO:0007669"/>
    <property type="project" value="UniProtKB-KW"/>
</dbReference>